<feature type="region of interest" description="Disordered" evidence="12">
    <location>
        <begin position="174"/>
        <end position="218"/>
    </location>
</feature>
<keyword evidence="3" id="KW-0479">Metal-binding</keyword>
<evidence type="ECO:0000256" key="10">
    <source>
        <dbReference type="ARBA" id="ARBA00023125"/>
    </source>
</evidence>
<dbReference type="GO" id="GO:0004519">
    <property type="term" value="F:endonuclease activity"/>
    <property type="evidence" value="ECO:0007669"/>
    <property type="project" value="UniProtKB-KW"/>
</dbReference>
<dbReference type="Pfam" id="PF25597">
    <property type="entry name" value="SH3_retrovirus"/>
    <property type="match status" value="1"/>
</dbReference>
<accession>A0A6A5SAQ9</accession>
<feature type="compositionally biased region" description="Polar residues" evidence="12">
    <location>
        <begin position="192"/>
        <end position="212"/>
    </location>
</feature>
<dbReference type="GO" id="GO:0003887">
    <property type="term" value="F:DNA-directed DNA polymerase activity"/>
    <property type="evidence" value="ECO:0007669"/>
    <property type="project" value="UniProtKB-KW"/>
</dbReference>
<keyword evidence="1" id="KW-0548">Nucleotidyltransferase</keyword>
<keyword evidence="5" id="KW-0378">Hydrolase</keyword>
<keyword evidence="7" id="KW-0229">DNA integration</keyword>
<evidence type="ECO:0000256" key="5">
    <source>
        <dbReference type="ARBA" id="ARBA00022801"/>
    </source>
</evidence>
<evidence type="ECO:0000256" key="2">
    <source>
        <dbReference type="ARBA" id="ARBA00022722"/>
    </source>
</evidence>
<keyword evidence="4" id="KW-0255">Endonuclease</keyword>
<evidence type="ECO:0000256" key="4">
    <source>
        <dbReference type="ARBA" id="ARBA00022759"/>
    </source>
</evidence>
<dbReference type="GO" id="GO:0003964">
    <property type="term" value="F:RNA-directed DNA polymerase activity"/>
    <property type="evidence" value="ECO:0007669"/>
    <property type="project" value="UniProtKB-KW"/>
</dbReference>
<keyword evidence="15" id="KW-1185">Reference proteome</keyword>
<dbReference type="GO" id="GO:0046872">
    <property type="term" value="F:metal ion binding"/>
    <property type="evidence" value="ECO:0007669"/>
    <property type="project" value="UniProtKB-KW"/>
</dbReference>
<name>A0A6A5SAQ9_9PLEO</name>
<evidence type="ECO:0000256" key="1">
    <source>
        <dbReference type="ARBA" id="ARBA00022695"/>
    </source>
</evidence>
<evidence type="ECO:0000256" key="8">
    <source>
        <dbReference type="ARBA" id="ARBA00022918"/>
    </source>
</evidence>
<keyword evidence="6" id="KW-0460">Magnesium</keyword>
<evidence type="ECO:0000256" key="6">
    <source>
        <dbReference type="ARBA" id="ARBA00022842"/>
    </source>
</evidence>
<evidence type="ECO:0000256" key="7">
    <source>
        <dbReference type="ARBA" id="ARBA00022908"/>
    </source>
</evidence>
<dbReference type="GO" id="GO:0015074">
    <property type="term" value="P:DNA integration"/>
    <property type="evidence" value="ECO:0007669"/>
    <property type="project" value="UniProtKB-KW"/>
</dbReference>
<dbReference type="GO" id="GO:0016787">
    <property type="term" value="F:hydrolase activity"/>
    <property type="evidence" value="ECO:0007669"/>
    <property type="project" value="UniProtKB-KW"/>
</dbReference>
<dbReference type="OrthoDB" id="3943081at2759"/>
<protein>
    <recommendedName>
        <fullName evidence="13">Retroviral polymerase SH3-like domain-containing protein</fullName>
    </recommendedName>
</protein>
<evidence type="ECO:0000259" key="13">
    <source>
        <dbReference type="Pfam" id="PF25597"/>
    </source>
</evidence>
<dbReference type="InterPro" id="IPR039537">
    <property type="entry name" value="Retrotran_Ty1/copia-like"/>
</dbReference>
<reference evidence="14" key="1">
    <citation type="journal article" date="2020" name="Stud. Mycol.">
        <title>101 Dothideomycetes genomes: a test case for predicting lifestyles and emergence of pathogens.</title>
        <authorList>
            <person name="Haridas S."/>
            <person name="Albert R."/>
            <person name="Binder M."/>
            <person name="Bloem J."/>
            <person name="Labutti K."/>
            <person name="Salamov A."/>
            <person name="Andreopoulos B."/>
            <person name="Baker S."/>
            <person name="Barry K."/>
            <person name="Bills G."/>
            <person name="Bluhm B."/>
            <person name="Cannon C."/>
            <person name="Castanera R."/>
            <person name="Culley D."/>
            <person name="Daum C."/>
            <person name="Ezra D."/>
            <person name="Gonzalez J."/>
            <person name="Henrissat B."/>
            <person name="Kuo A."/>
            <person name="Liang C."/>
            <person name="Lipzen A."/>
            <person name="Lutzoni F."/>
            <person name="Magnuson J."/>
            <person name="Mondo S."/>
            <person name="Nolan M."/>
            <person name="Ohm R."/>
            <person name="Pangilinan J."/>
            <person name="Park H.-J."/>
            <person name="Ramirez L."/>
            <person name="Alfaro M."/>
            <person name="Sun H."/>
            <person name="Tritt A."/>
            <person name="Yoshinaga Y."/>
            <person name="Zwiers L.-H."/>
            <person name="Turgeon B."/>
            <person name="Goodwin S."/>
            <person name="Spatafora J."/>
            <person name="Crous P."/>
            <person name="Grigoriev I."/>
        </authorList>
    </citation>
    <scope>NUCLEOTIDE SEQUENCE</scope>
    <source>
        <strain evidence="14">CBS 161.51</strain>
    </source>
</reference>
<keyword evidence="8" id="KW-0695">RNA-directed DNA polymerase</keyword>
<evidence type="ECO:0000256" key="9">
    <source>
        <dbReference type="ARBA" id="ARBA00022932"/>
    </source>
</evidence>
<dbReference type="InterPro" id="IPR057670">
    <property type="entry name" value="SH3_retrovirus"/>
</dbReference>
<keyword evidence="10" id="KW-0238">DNA-binding</keyword>
<dbReference type="GO" id="GO:0003677">
    <property type="term" value="F:DNA binding"/>
    <property type="evidence" value="ECO:0007669"/>
    <property type="project" value="UniProtKB-KW"/>
</dbReference>
<keyword evidence="2" id="KW-0540">Nuclease</keyword>
<dbReference type="Proteomes" id="UP000800038">
    <property type="component" value="Unassembled WGS sequence"/>
</dbReference>
<evidence type="ECO:0000256" key="3">
    <source>
        <dbReference type="ARBA" id="ARBA00022723"/>
    </source>
</evidence>
<proteinExistence type="predicted"/>
<evidence type="ECO:0000256" key="12">
    <source>
        <dbReference type="SAM" id="MobiDB-lite"/>
    </source>
</evidence>
<dbReference type="PANTHER" id="PTHR42648:SF11">
    <property type="entry name" value="TRANSPOSON TY4-P GAG-POL POLYPROTEIN"/>
    <property type="match status" value="1"/>
</dbReference>
<keyword evidence="9" id="KW-0239">DNA-directed DNA polymerase</keyword>
<sequence length="218" mass="24347">MRSPDTPAQLGGAERAGAVIVTVARVIRIHAGLPKALANELICTAVRLLNVTPTKALGWRTPQEMVTGIRPDLSRLHVIGSRGFLLNKHLPKGDKLEKRTLEGFLVGYDASNIYRVWLPHLNRVIRVRDVRFIDELYKEKPSTPPVESRIIETVHIPEEENDENTIVVAQPIRQQQEAATTPVHVSEKEYNGDTSTVSQRPVRQLLSSSPTPTFEGRD</sequence>
<organism evidence="14 15">
    <name type="scientific">Clathrospora elynae</name>
    <dbReference type="NCBI Taxonomy" id="706981"/>
    <lineage>
        <taxon>Eukaryota</taxon>
        <taxon>Fungi</taxon>
        <taxon>Dikarya</taxon>
        <taxon>Ascomycota</taxon>
        <taxon>Pezizomycotina</taxon>
        <taxon>Dothideomycetes</taxon>
        <taxon>Pleosporomycetidae</taxon>
        <taxon>Pleosporales</taxon>
        <taxon>Diademaceae</taxon>
        <taxon>Clathrospora</taxon>
    </lineage>
</organism>
<evidence type="ECO:0000313" key="14">
    <source>
        <dbReference type="EMBL" id="KAF1934567.1"/>
    </source>
</evidence>
<dbReference type="SUPFAM" id="SSF53098">
    <property type="entry name" value="Ribonuclease H-like"/>
    <property type="match status" value="1"/>
</dbReference>
<dbReference type="PANTHER" id="PTHR42648">
    <property type="entry name" value="TRANSPOSASE, PUTATIVE-RELATED"/>
    <property type="match status" value="1"/>
</dbReference>
<dbReference type="AlphaFoldDB" id="A0A6A5SAQ9"/>
<dbReference type="GO" id="GO:0006310">
    <property type="term" value="P:DNA recombination"/>
    <property type="evidence" value="ECO:0007669"/>
    <property type="project" value="UniProtKB-KW"/>
</dbReference>
<evidence type="ECO:0000313" key="15">
    <source>
        <dbReference type="Proteomes" id="UP000800038"/>
    </source>
</evidence>
<feature type="domain" description="Retroviral polymerase SH3-like" evidence="13">
    <location>
        <begin position="89"/>
        <end position="142"/>
    </location>
</feature>
<evidence type="ECO:0000256" key="11">
    <source>
        <dbReference type="ARBA" id="ARBA00023172"/>
    </source>
</evidence>
<keyword evidence="9" id="KW-0808">Transferase</keyword>
<dbReference type="InterPro" id="IPR012337">
    <property type="entry name" value="RNaseH-like_sf"/>
</dbReference>
<keyword evidence="11" id="KW-0233">DNA recombination</keyword>
<dbReference type="EMBL" id="ML976463">
    <property type="protein sequence ID" value="KAF1934567.1"/>
    <property type="molecule type" value="Genomic_DNA"/>
</dbReference>
<gene>
    <name evidence="14" type="ORF">EJ02DRAFT_491018</name>
</gene>